<gene>
    <name evidence="2" type="ORF">S01H1_85123</name>
</gene>
<name>X0YKK7_9ZZZZ</name>
<accession>X0YKK7</accession>
<dbReference type="EMBL" id="BARS01058337">
    <property type="protein sequence ID" value="GAG47562.1"/>
    <property type="molecule type" value="Genomic_DNA"/>
</dbReference>
<dbReference type="AlphaFoldDB" id="X0YKK7"/>
<sequence length="105" mass="10432">AIRRIDPATGTITTFPVAFLPAASAYGAAWTYGNGNIGFSNNDTGSVYQIAVNNPGNTPTFTLVSTASGPANSNNDGAACSLPVDLAITKAGPATVAAGGAINWT</sequence>
<feature type="non-terminal residue" evidence="2">
    <location>
        <position position="1"/>
    </location>
</feature>
<protein>
    <recommendedName>
        <fullName evidence="1">DUF6923 domain-containing protein</fullName>
    </recommendedName>
</protein>
<evidence type="ECO:0000259" key="1">
    <source>
        <dbReference type="Pfam" id="PF21959"/>
    </source>
</evidence>
<feature type="non-terminal residue" evidence="2">
    <location>
        <position position="105"/>
    </location>
</feature>
<feature type="domain" description="DUF6923" evidence="1">
    <location>
        <begin position="2"/>
        <end position="80"/>
    </location>
</feature>
<evidence type="ECO:0000313" key="2">
    <source>
        <dbReference type="EMBL" id="GAG47562.1"/>
    </source>
</evidence>
<dbReference type="SUPFAM" id="SSF63825">
    <property type="entry name" value="YWTD domain"/>
    <property type="match status" value="1"/>
</dbReference>
<organism evidence="2">
    <name type="scientific">marine sediment metagenome</name>
    <dbReference type="NCBI Taxonomy" id="412755"/>
    <lineage>
        <taxon>unclassified sequences</taxon>
        <taxon>metagenomes</taxon>
        <taxon>ecological metagenomes</taxon>
    </lineage>
</organism>
<proteinExistence type="predicted"/>
<reference evidence="2" key="1">
    <citation type="journal article" date="2014" name="Front. Microbiol.">
        <title>High frequency of phylogenetically diverse reductive dehalogenase-homologous genes in deep subseafloor sedimentary metagenomes.</title>
        <authorList>
            <person name="Kawai M."/>
            <person name="Futagami T."/>
            <person name="Toyoda A."/>
            <person name="Takaki Y."/>
            <person name="Nishi S."/>
            <person name="Hori S."/>
            <person name="Arai W."/>
            <person name="Tsubouchi T."/>
            <person name="Morono Y."/>
            <person name="Uchiyama I."/>
            <person name="Ito T."/>
            <person name="Fujiyama A."/>
            <person name="Inagaki F."/>
            <person name="Takami H."/>
        </authorList>
    </citation>
    <scope>NUCLEOTIDE SEQUENCE</scope>
    <source>
        <strain evidence="2">Expedition CK06-06</strain>
    </source>
</reference>
<comment type="caution">
    <text evidence="2">The sequence shown here is derived from an EMBL/GenBank/DDBJ whole genome shotgun (WGS) entry which is preliminary data.</text>
</comment>
<dbReference type="Pfam" id="PF21959">
    <property type="entry name" value="DUF6923"/>
    <property type="match status" value="1"/>
</dbReference>
<dbReference type="InterPro" id="IPR054215">
    <property type="entry name" value="DUF6923"/>
</dbReference>